<protein>
    <submittedName>
        <fullName evidence="1">Uncharacterized protein</fullName>
    </submittedName>
</protein>
<evidence type="ECO:0000313" key="2">
    <source>
        <dbReference type="Proteomes" id="UP001162483"/>
    </source>
</evidence>
<gene>
    <name evidence="1" type="ORF">SPARVUS_LOCUS13048915</name>
</gene>
<reference evidence="1" key="1">
    <citation type="submission" date="2023-05" db="EMBL/GenBank/DDBJ databases">
        <authorList>
            <person name="Stuckert A."/>
        </authorList>
    </citation>
    <scope>NUCLEOTIDE SEQUENCE</scope>
</reference>
<name>A0ABN9G154_9NEOB</name>
<dbReference type="EMBL" id="CATNWA010017626">
    <property type="protein sequence ID" value="CAI9601927.1"/>
    <property type="molecule type" value="Genomic_DNA"/>
</dbReference>
<proteinExistence type="predicted"/>
<dbReference type="Proteomes" id="UP001162483">
    <property type="component" value="Unassembled WGS sequence"/>
</dbReference>
<accession>A0ABN9G154</accession>
<comment type="caution">
    <text evidence="1">The sequence shown here is derived from an EMBL/GenBank/DDBJ whole genome shotgun (WGS) entry which is preliminary data.</text>
</comment>
<keyword evidence="2" id="KW-1185">Reference proteome</keyword>
<organism evidence="1 2">
    <name type="scientific">Staurois parvus</name>
    <dbReference type="NCBI Taxonomy" id="386267"/>
    <lineage>
        <taxon>Eukaryota</taxon>
        <taxon>Metazoa</taxon>
        <taxon>Chordata</taxon>
        <taxon>Craniata</taxon>
        <taxon>Vertebrata</taxon>
        <taxon>Euteleostomi</taxon>
        <taxon>Amphibia</taxon>
        <taxon>Batrachia</taxon>
        <taxon>Anura</taxon>
        <taxon>Neobatrachia</taxon>
        <taxon>Ranoidea</taxon>
        <taxon>Ranidae</taxon>
        <taxon>Staurois</taxon>
    </lineage>
</organism>
<evidence type="ECO:0000313" key="1">
    <source>
        <dbReference type="EMBL" id="CAI9601927.1"/>
    </source>
</evidence>
<sequence length="42" mass="4648">MFHCSHSVLWLEFSVWGSSEKLGTLRGLLADSLASQVTLDLL</sequence>